<dbReference type="GO" id="GO:1904423">
    <property type="term" value="C:dehydrodolichyl diphosphate synthase complex"/>
    <property type="evidence" value="ECO:0007669"/>
    <property type="project" value="TreeGrafter"/>
</dbReference>
<keyword evidence="7" id="KW-0460">Magnesium</keyword>
<dbReference type="KEGG" id="cvn:111103286"/>
<gene>
    <name evidence="14" type="primary">LOC111103286</name>
</gene>
<keyword evidence="13" id="KW-1185">Reference proteome</keyword>
<accession>A0A8B8ALQ0</accession>
<comment type="function">
    <text evidence="10">With NUS1, forms the dehydrodolichyl diphosphate synthase (DDS) complex, an essential component of the dolichol monophosphate (Dol-P) biosynthetic machinery. Adds multiple copies of isopentenyl pyrophosphate (IPP) to farnesyl pyrophosphate (FPP) to produce dehydrodolichyl diphosphate (Dedol-PP), a precursor of dolichol which is utilized as a sugar carrier in protein glycosylation in the endoplasmic reticulum (ER).</text>
</comment>
<dbReference type="Pfam" id="PF01255">
    <property type="entry name" value="Prenyltransf"/>
    <property type="match status" value="1"/>
</dbReference>
<comment type="subunit">
    <text evidence="11">Forms an active dehydrodolichyl diphosphate synthase complex with NUS1.</text>
</comment>
<reference evidence="14" key="1">
    <citation type="submission" date="2025-08" db="UniProtKB">
        <authorList>
            <consortium name="RefSeq"/>
        </authorList>
    </citation>
    <scope>IDENTIFICATION</scope>
    <source>
        <tissue evidence="14">Whole sample</tissue>
    </source>
</reference>
<comment type="subcellular location">
    <subcellularLocation>
        <location evidence="2">Endoplasmic reticulum membrane</location>
        <topology evidence="2">Peripheral membrane protein</topology>
    </subcellularLocation>
</comment>
<keyword evidence="8" id="KW-0472">Membrane</keyword>
<dbReference type="RefSeq" id="XP_022292130.1">
    <property type="nucleotide sequence ID" value="XM_022436422.1"/>
</dbReference>
<keyword evidence="6" id="KW-0256">Endoplasmic reticulum</keyword>
<evidence type="ECO:0000256" key="10">
    <source>
        <dbReference type="ARBA" id="ARBA00058504"/>
    </source>
</evidence>
<evidence type="ECO:0000256" key="5">
    <source>
        <dbReference type="ARBA" id="ARBA00022679"/>
    </source>
</evidence>
<dbReference type="GO" id="GO:0045547">
    <property type="term" value="F:ditrans,polycis-polyprenyl diphosphate synthase [(2E,6E)-farnesyl diphosphate specific] activity"/>
    <property type="evidence" value="ECO:0007669"/>
    <property type="project" value="UniProtKB-EC"/>
</dbReference>
<evidence type="ECO:0000256" key="8">
    <source>
        <dbReference type="ARBA" id="ARBA00023136"/>
    </source>
</evidence>
<dbReference type="SUPFAM" id="SSF64005">
    <property type="entry name" value="Undecaprenyl diphosphate synthase"/>
    <property type="match status" value="1"/>
</dbReference>
<comment type="catalytic activity">
    <reaction evidence="9">
        <text>n isopentenyl diphosphate + (2E,6E)-farnesyl diphosphate = a di-trans,poly-cis-polyprenyl diphosphate + n diphosphate</text>
        <dbReference type="Rhea" id="RHEA:53008"/>
        <dbReference type="Rhea" id="RHEA-COMP:19494"/>
        <dbReference type="ChEBI" id="CHEBI:33019"/>
        <dbReference type="ChEBI" id="CHEBI:128769"/>
        <dbReference type="ChEBI" id="CHEBI:136960"/>
        <dbReference type="ChEBI" id="CHEBI:175763"/>
        <dbReference type="EC" id="2.5.1.87"/>
    </reaction>
</comment>
<dbReference type="EC" id="2.5.1.-" evidence="12"/>
<dbReference type="AlphaFoldDB" id="A0A8B8ALQ0"/>
<evidence type="ECO:0000256" key="11">
    <source>
        <dbReference type="ARBA" id="ARBA00064670"/>
    </source>
</evidence>
<evidence type="ECO:0000256" key="12">
    <source>
        <dbReference type="RuleBase" id="RU363018"/>
    </source>
</evidence>
<comment type="similarity">
    <text evidence="4 12">Belongs to the UPP synthase family.</text>
</comment>
<dbReference type="CDD" id="cd00475">
    <property type="entry name" value="Cis_IPPS"/>
    <property type="match status" value="1"/>
</dbReference>
<dbReference type="PROSITE" id="PS01066">
    <property type="entry name" value="UPP_SYNTHASE"/>
    <property type="match status" value="1"/>
</dbReference>
<dbReference type="InterPro" id="IPR036424">
    <property type="entry name" value="UPP_synth-like_sf"/>
</dbReference>
<dbReference type="GO" id="GO:0016094">
    <property type="term" value="P:polyprenol biosynthetic process"/>
    <property type="evidence" value="ECO:0007669"/>
    <property type="project" value="TreeGrafter"/>
</dbReference>
<dbReference type="OrthoDB" id="4173905at2759"/>
<dbReference type="Proteomes" id="UP000694844">
    <property type="component" value="Chromosome 7"/>
</dbReference>
<dbReference type="FunFam" id="3.40.1180.10:FF:000002">
    <property type="entry name" value="Alkyl transferase"/>
    <property type="match status" value="1"/>
</dbReference>
<dbReference type="HAMAP" id="MF_01139">
    <property type="entry name" value="ISPT"/>
    <property type="match status" value="1"/>
</dbReference>
<evidence type="ECO:0000256" key="7">
    <source>
        <dbReference type="ARBA" id="ARBA00022842"/>
    </source>
</evidence>
<dbReference type="InterPro" id="IPR001441">
    <property type="entry name" value="UPP_synth-like"/>
</dbReference>
<dbReference type="InterPro" id="IPR018520">
    <property type="entry name" value="UPP_synth-like_CS"/>
</dbReference>
<comment type="cofactor">
    <cofactor evidence="1">
        <name>Mg(2+)</name>
        <dbReference type="ChEBI" id="CHEBI:18420"/>
    </cofactor>
</comment>
<evidence type="ECO:0000256" key="9">
    <source>
        <dbReference type="ARBA" id="ARBA00047353"/>
    </source>
</evidence>
<comment type="pathway">
    <text evidence="3">Protein modification; protein glycosylation.</text>
</comment>
<protein>
    <recommendedName>
        <fullName evidence="12">Alkyl transferase</fullName>
        <ecNumber evidence="12">2.5.1.-</ecNumber>
    </recommendedName>
</protein>
<evidence type="ECO:0000256" key="6">
    <source>
        <dbReference type="ARBA" id="ARBA00022824"/>
    </source>
</evidence>
<evidence type="ECO:0000256" key="4">
    <source>
        <dbReference type="ARBA" id="ARBA00005432"/>
    </source>
</evidence>
<evidence type="ECO:0000256" key="1">
    <source>
        <dbReference type="ARBA" id="ARBA00001946"/>
    </source>
</evidence>
<dbReference type="Gene3D" id="3.40.1180.10">
    <property type="entry name" value="Decaprenyl diphosphate synthase-like"/>
    <property type="match status" value="1"/>
</dbReference>
<dbReference type="PANTHER" id="PTHR10291">
    <property type="entry name" value="DEHYDRODOLICHYL DIPHOSPHATE SYNTHASE FAMILY MEMBER"/>
    <property type="match status" value="1"/>
</dbReference>
<name>A0A8B8ALQ0_CRAVI</name>
<evidence type="ECO:0000313" key="14">
    <source>
        <dbReference type="RefSeq" id="XP_022292130.1"/>
    </source>
</evidence>
<evidence type="ECO:0000313" key="13">
    <source>
        <dbReference type="Proteomes" id="UP000694844"/>
    </source>
</evidence>
<organism evidence="13 14">
    <name type="scientific">Crassostrea virginica</name>
    <name type="common">Eastern oyster</name>
    <dbReference type="NCBI Taxonomy" id="6565"/>
    <lineage>
        <taxon>Eukaryota</taxon>
        <taxon>Metazoa</taxon>
        <taxon>Spiralia</taxon>
        <taxon>Lophotrochozoa</taxon>
        <taxon>Mollusca</taxon>
        <taxon>Bivalvia</taxon>
        <taxon>Autobranchia</taxon>
        <taxon>Pteriomorphia</taxon>
        <taxon>Ostreida</taxon>
        <taxon>Ostreoidea</taxon>
        <taxon>Ostreidae</taxon>
        <taxon>Crassostrea</taxon>
    </lineage>
</organism>
<dbReference type="NCBIfam" id="TIGR00055">
    <property type="entry name" value="uppS"/>
    <property type="match status" value="1"/>
</dbReference>
<evidence type="ECO:0000256" key="3">
    <source>
        <dbReference type="ARBA" id="ARBA00004922"/>
    </source>
</evidence>
<keyword evidence="5 12" id="KW-0808">Transferase</keyword>
<sequence>MSWFPEHKTGQSWIHRVCQRILKTGPIPRHVAFIMDGNRRFAVKNHMERAEGHFKGFDKLAETLEWCLDVGVTEVTVYAFSIENFKRSKDEVDCLMELARQKFARLMQEKELIQKHQVCVRVLGNLTMLPMDIQELIAECVHFSKDNKRAVLNVCFAYTSRDEICAAMREVAEGVQLGLIKESDVSEDLMEKCLYTSQSPHPDLLIRTSGEVRLSDFLLWQTSYSCLSFVEVLWPEFSIWHLYGAILHYQRNFPVIKSAIDSDLSDRLRRQRESDHNVVLSESGSQVPSISLAGRVQQYARLREARIEQFLHHVNSKRLCYFQELVSRKKAVGV</sequence>
<dbReference type="GeneID" id="111103286"/>
<evidence type="ECO:0000256" key="2">
    <source>
        <dbReference type="ARBA" id="ARBA00004406"/>
    </source>
</evidence>
<dbReference type="PANTHER" id="PTHR10291:SF43">
    <property type="entry name" value="DEHYDRODOLICHYL DIPHOSPHATE SYNTHASE COMPLEX SUBUNIT DHDDS"/>
    <property type="match status" value="1"/>
</dbReference>
<proteinExistence type="inferred from homology"/>
<dbReference type="GO" id="GO:0005789">
    <property type="term" value="C:endoplasmic reticulum membrane"/>
    <property type="evidence" value="ECO:0007669"/>
    <property type="project" value="UniProtKB-SubCell"/>
</dbReference>